<evidence type="ECO:0000256" key="5">
    <source>
        <dbReference type="ARBA" id="ARBA00023284"/>
    </source>
</evidence>
<dbReference type="RefSeq" id="WP_113033755.1">
    <property type="nucleotide sequence ID" value="NZ_QMFB01000016.1"/>
</dbReference>
<dbReference type="InterPro" id="IPR017937">
    <property type="entry name" value="Thioredoxin_CS"/>
</dbReference>
<dbReference type="PROSITE" id="PS51352">
    <property type="entry name" value="THIOREDOXIN_2"/>
    <property type="match status" value="1"/>
</dbReference>
<dbReference type="EMBL" id="QMFB01000016">
    <property type="protein sequence ID" value="RAV18566.1"/>
    <property type="molecule type" value="Genomic_DNA"/>
</dbReference>
<comment type="subcellular location">
    <subcellularLocation>
        <location evidence="1">Cell envelope</location>
    </subcellularLocation>
</comment>
<gene>
    <name evidence="8" type="ORF">DQG23_25020</name>
</gene>
<dbReference type="CDD" id="cd02966">
    <property type="entry name" value="TlpA_like_family"/>
    <property type="match status" value="1"/>
</dbReference>
<evidence type="ECO:0000313" key="9">
    <source>
        <dbReference type="Proteomes" id="UP000250369"/>
    </source>
</evidence>
<dbReference type="GO" id="GO:0016491">
    <property type="term" value="F:oxidoreductase activity"/>
    <property type="evidence" value="ECO:0007669"/>
    <property type="project" value="InterPro"/>
</dbReference>
<reference evidence="8 9" key="1">
    <citation type="journal article" date="2009" name="Int. J. Syst. Evol. Microbiol.">
        <title>Paenibacillus contaminans sp. nov., isolated from a contaminated laboratory plate.</title>
        <authorList>
            <person name="Chou J.H."/>
            <person name="Lee J.H."/>
            <person name="Lin M.C."/>
            <person name="Chang P.S."/>
            <person name="Arun A.B."/>
            <person name="Young C.C."/>
            <person name="Chen W.M."/>
        </authorList>
    </citation>
    <scope>NUCLEOTIDE SEQUENCE [LARGE SCALE GENOMIC DNA]</scope>
    <source>
        <strain evidence="8 9">CKOBP-6</strain>
    </source>
</reference>
<comment type="caution">
    <text evidence="8">The sequence shown here is derived from an EMBL/GenBank/DDBJ whole genome shotgun (WGS) entry which is preliminary data.</text>
</comment>
<keyword evidence="5" id="KW-0676">Redox-active center</keyword>
<dbReference type="OrthoDB" id="25753at2"/>
<keyword evidence="9" id="KW-1185">Reference proteome</keyword>
<keyword evidence="4" id="KW-1015">Disulfide bond</keyword>
<protein>
    <submittedName>
        <fullName evidence="8">Thiol-disulfide oxidoreductase</fullName>
    </submittedName>
</protein>
<dbReference type="GO" id="GO:0030313">
    <property type="term" value="C:cell envelope"/>
    <property type="evidence" value="ECO:0007669"/>
    <property type="project" value="UniProtKB-SubCell"/>
</dbReference>
<sequence length="174" mass="19532">MGKNRKWIQISILLIAVLIGVWTIAGNLFNEDKVPKVGDAAPEFKLAGLDGETHKLSEYEGKGLIVNFWGSYCEPCRNEMPALQRQSEKWASSGLTVLGLNVAENKITAQAYVNQVKVNFPILLDQSEEVRRRYGVIQYPTTFFIRPDGKVHTIKVGEMTESYIEQTLIAMLGK</sequence>
<dbReference type="SUPFAM" id="SSF52833">
    <property type="entry name" value="Thioredoxin-like"/>
    <property type="match status" value="1"/>
</dbReference>
<accession>A0A329MGN6</accession>
<dbReference type="GO" id="GO:0016209">
    <property type="term" value="F:antioxidant activity"/>
    <property type="evidence" value="ECO:0007669"/>
    <property type="project" value="InterPro"/>
</dbReference>
<dbReference type="Gene3D" id="3.40.30.10">
    <property type="entry name" value="Glutaredoxin"/>
    <property type="match status" value="1"/>
</dbReference>
<evidence type="ECO:0000256" key="4">
    <source>
        <dbReference type="ARBA" id="ARBA00023157"/>
    </source>
</evidence>
<dbReference type="PANTHER" id="PTHR42852:SF6">
    <property type="entry name" value="THIOL:DISULFIDE INTERCHANGE PROTEIN DSBE"/>
    <property type="match status" value="1"/>
</dbReference>
<dbReference type="InterPro" id="IPR050553">
    <property type="entry name" value="Thioredoxin_ResA/DsbE_sf"/>
</dbReference>
<evidence type="ECO:0000256" key="3">
    <source>
        <dbReference type="ARBA" id="ARBA00022968"/>
    </source>
</evidence>
<name>A0A329MGN6_9BACL</name>
<feature type="domain" description="Thioredoxin" evidence="7">
    <location>
        <begin position="35"/>
        <end position="173"/>
    </location>
</feature>
<proteinExistence type="predicted"/>
<keyword evidence="3" id="KW-0735">Signal-anchor</keyword>
<organism evidence="8 9">
    <name type="scientific">Paenibacillus contaminans</name>
    <dbReference type="NCBI Taxonomy" id="450362"/>
    <lineage>
        <taxon>Bacteria</taxon>
        <taxon>Bacillati</taxon>
        <taxon>Bacillota</taxon>
        <taxon>Bacilli</taxon>
        <taxon>Bacillales</taxon>
        <taxon>Paenibacillaceae</taxon>
        <taxon>Paenibacillus</taxon>
    </lineage>
</organism>
<dbReference type="InterPro" id="IPR036249">
    <property type="entry name" value="Thioredoxin-like_sf"/>
</dbReference>
<dbReference type="AlphaFoldDB" id="A0A329MGN6"/>
<keyword evidence="6" id="KW-0812">Transmembrane</keyword>
<evidence type="ECO:0000259" key="7">
    <source>
        <dbReference type="PROSITE" id="PS51352"/>
    </source>
</evidence>
<dbReference type="GO" id="GO:0017004">
    <property type="term" value="P:cytochrome complex assembly"/>
    <property type="evidence" value="ECO:0007669"/>
    <property type="project" value="UniProtKB-KW"/>
</dbReference>
<evidence type="ECO:0000256" key="1">
    <source>
        <dbReference type="ARBA" id="ARBA00004196"/>
    </source>
</evidence>
<keyword evidence="6" id="KW-1133">Transmembrane helix</keyword>
<dbReference type="Pfam" id="PF00578">
    <property type="entry name" value="AhpC-TSA"/>
    <property type="match status" value="1"/>
</dbReference>
<dbReference type="Proteomes" id="UP000250369">
    <property type="component" value="Unassembled WGS sequence"/>
</dbReference>
<dbReference type="NCBIfam" id="NF002854">
    <property type="entry name" value="PRK03147.1"/>
    <property type="match status" value="1"/>
</dbReference>
<dbReference type="InterPro" id="IPR013766">
    <property type="entry name" value="Thioredoxin_domain"/>
</dbReference>
<dbReference type="PROSITE" id="PS00194">
    <property type="entry name" value="THIOREDOXIN_1"/>
    <property type="match status" value="1"/>
</dbReference>
<evidence type="ECO:0000313" key="8">
    <source>
        <dbReference type="EMBL" id="RAV18566.1"/>
    </source>
</evidence>
<dbReference type="PANTHER" id="PTHR42852">
    <property type="entry name" value="THIOL:DISULFIDE INTERCHANGE PROTEIN DSBE"/>
    <property type="match status" value="1"/>
</dbReference>
<dbReference type="InterPro" id="IPR000866">
    <property type="entry name" value="AhpC/TSA"/>
</dbReference>
<evidence type="ECO:0000256" key="2">
    <source>
        <dbReference type="ARBA" id="ARBA00022748"/>
    </source>
</evidence>
<evidence type="ECO:0000256" key="6">
    <source>
        <dbReference type="SAM" id="Phobius"/>
    </source>
</evidence>
<feature type="transmembrane region" description="Helical" evidence="6">
    <location>
        <begin position="7"/>
        <end position="25"/>
    </location>
</feature>
<keyword evidence="2" id="KW-0201">Cytochrome c-type biogenesis</keyword>
<keyword evidence="6" id="KW-0472">Membrane</keyword>